<evidence type="ECO:0000256" key="1">
    <source>
        <dbReference type="SAM" id="Phobius"/>
    </source>
</evidence>
<name>A0A540W9F8_9ACTN</name>
<sequence length="273" mass="28846">MSTTTTYVSNRAGDGKVTLPRVVTSEWIKFRSLRSSWITLAVAAALTIGFGALFCWATMNRWDHLPADERAAFTPAEHSLRGFYLAQMAIGVLGVLVVTGEYSTGMIRASLSAVPKRLPVLWAKALVFGTVTWVVATVSCLVAFFVGQSILAGKHLDTTLSAPGVTRVVLGMGLYLTAIGLLAVALGTLIRNTAGGIASVFGVLLVLPVLSEALPSSWQQHISPYLPSNAGQALVHITQEPHSMAPWAGFGLLCGYVAVALVAAAAVLKRRDA</sequence>
<accession>A0A540W9F8</accession>
<dbReference type="Proteomes" id="UP000319103">
    <property type="component" value="Unassembled WGS sequence"/>
</dbReference>
<protein>
    <submittedName>
        <fullName evidence="2">ABC transporter permease</fullName>
    </submittedName>
</protein>
<dbReference type="GO" id="GO:0140359">
    <property type="term" value="F:ABC-type transporter activity"/>
    <property type="evidence" value="ECO:0007669"/>
    <property type="project" value="InterPro"/>
</dbReference>
<dbReference type="OrthoDB" id="3297477at2"/>
<gene>
    <name evidence="2" type="ORF">E6W39_29780</name>
</gene>
<dbReference type="Pfam" id="PF12730">
    <property type="entry name" value="ABC2_membrane_4"/>
    <property type="match status" value="1"/>
</dbReference>
<reference evidence="2 3" key="1">
    <citation type="submission" date="2019-06" db="EMBL/GenBank/DDBJ databases">
        <title>Description of Kitasatospora acidophila sp. nov. isolated from pine grove soil, and reclassification of Streptomyces novaecaesareae to Kitasatospora novaeceasareae comb. nov.</title>
        <authorList>
            <person name="Kim M.J."/>
        </authorList>
    </citation>
    <scope>NUCLEOTIDE SEQUENCE [LARGE SCALE GENOMIC DNA]</scope>
    <source>
        <strain evidence="2 3">MMS16-CNU292</strain>
    </source>
</reference>
<dbReference type="PANTHER" id="PTHR37305">
    <property type="entry name" value="INTEGRAL MEMBRANE PROTEIN-RELATED"/>
    <property type="match status" value="1"/>
</dbReference>
<keyword evidence="1" id="KW-0812">Transmembrane</keyword>
<dbReference type="GO" id="GO:0005886">
    <property type="term" value="C:plasma membrane"/>
    <property type="evidence" value="ECO:0007669"/>
    <property type="project" value="UniProtKB-SubCell"/>
</dbReference>
<dbReference type="EMBL" id="VIGB01000003">
    <property type="protein sequence ID" value="TQF05653.1"/>
    <property type="molecule type" value="Genomic_DNA"/>
</dbReference>
<dbReference type="AlphaFoldDB" id="A0A540W9F8"/>
<feature type="transmembrane region" description="Helical" evidence="1">
    <location>
        <begin position="165"/>
        <end position="186"/>
    </location>
</feature>
<feature type="transmembrane region" description="Helical" evidence="1">
    <location>
        <begin position="193"/>
        <end position="211"/>
    </location>
</feature>
<feature type="transmembrane region" description="Helical" evidence="1">
    <location>
        <begin position="37"/>
        <end position="59"/>
    </location>
</feature>
<feature type="transmembrane region" description="Helical" evidence="1">
    <location>
        <begin position="79"/>
        <end position="100"/>
    </location>
</feature>
<keyword evidence="3" id="KW-1185">Reference proteome</keyword>
<comment type="caution">
    <text evidence="2">The sequence shown here is derived from an EMBL/GenBank/DDBJ whole genome shotgun (WGS) entry which is preliminary data.</text>
</comment>
<evidence type="ECO:0000313" key="2">
    <source>
        <dbReference type="EMBL" id="TQF05653.1"/>
    </source>
</evidence>
<dbReference type="PANTHER" id="PTHR37305:SF1">
    <property type="entry name" value="MEMBRANE PROTEIN"/>
    <property type="match status" value="1"/>
</dbReference>
<evidence type="ECO:0000313" key="3">
    <source>
        <dbReference type="Proteomes" id="UP000319103"/>
    </source>
</evidence>
<organism evidence="2 3">
    <name type="scientific">Kitasatospora acidiphila</name>
    <dbReference type="NCBI Taxonomy" id="2567942"/>
    <lineage>
        <taxon>Bacteria</taxon>
        <taxon>Bacillati</taxon>
        <taxon>Actinomycetota</taxon>
        <taxon>Actinomycetes</taxon>
        <taxon>Kitasatosporales</taxon>
        <taxon>Streptomycetaceae</taxon>
        <taxon>Kitasatospora</taxon>
    </lineage>
</organism>
<keyword evidence="1" id="KW-0472">Membrane</keyword>
<feature type="transmembrane region" description="Helical" evidence="1">
    <location>
        <begin position="121"/>
        <end position="145"/>
    </location>
</feature>
<proteinExistence type="predicted"/>
<feature type="transmembrane region" description="Helical" evidence="1">
    <location>
        <begin position="247"/>
        <end position="268"/>
    </location>
</feature>
<dbReference type="RefSeq" id="WP_141636124.1">
    <property type="nucleotide sequence ID" value="NZ_VIGB01000003.1"/>
</dbReference>
<keyword evidence="1" id="KW-1133">Transmembrane helix</keyword>